<dbReference type="RefSeq" id="WP_249285195.1">
    <property type="nucleotide sequence ID" value="NZ_JACRSO010000003.1"/>
</dbReference>
<dbReference type="GO" id="GO:0003677">
    <property type="term" value="F:DNA binding"/>
    <property type="evidence" value="ECO:0007669"/>
    <property type="project" value="InterPro"/>
</dbReference>
<evidence type="ECO:0000313" key="2">
    <source>
        <dbReference type="Proteomes" id="UP000654279"/>
    </source>
</evidence>
<reference evidence="1" key="1">
    <citation type="submission" date="2020-08" db="EMBL/GenBank/DDBJ databases">
        <title>Genome public.</title>
        <authorList>
            <person name="Liu C."/>
            <person name="Sun Q."/>
        </authorList>
    </citation>
    <scope>NUCLEOTIDE SEQUENCE</scope>
    <source>
        <strain evidence="1">NSJ-44</strain>
    </source>
</reference>
<dbReference type="SUPFAM" id="SSF47413">
    <property type="entry name" value="lambda repressor-like DNA-binding domains"/>
    <property type="match status" value="1"/>
</dbReference>
<dbReference type="InterPro" id="IPR010982">
    <property type="entry name" value="Lambda_DNA-bd_dom_sf"/>
</dbReference>
<name>A0A926HMA8_9FIRM</name>
<dbReference type="EMBL" id="JACRSO010000003">
    <property type="protein sequence ID" value="MBC8529339.1"/>
    <property type="molecule type" value="Genomic_DNA"/>
</dbReference>
<evidence type="ECO:0000313" key="1">
    <source>
        <dbReference type="EMBL" id="MBC8529339.1"/>
    </source>
</evidence>
<gene>
    <name evidence="1" type="ORF">H8699_07855</name>
</gene>
<sequence length="66" mass="7508">MYPRIESILVKIGMTKRELAAALGLDYEVLLLKLERKDYFTLDEAIALKRITGASDSIEELFTFLA</sequence>
<organism evidence="1 2">
    <name type="scientific">Luoshenia tenuis</name>
    <dbReference type="NCBI Taxonomy" id="2763654"/>
    <lineage>
        <taxon>Bacteria</taxon>
        <taxon>Bacillati</taxon>
        <taxon>Bacillota</taxon>
        <taxon>Clostridia</taxon>
        <taxon>Christensenellales</taxon>
        <taxon>Christensenellaceae</taxon>
        <taxon>Luoshenia</taxon>
    </lineage>
</organism>
<protein>
    <submittedName>
        <fullName evidence="1">Uncharacterized protein</fullName>
    </submittedName>
</protein>
<proteinExistence type="predicted"/>
<dbReference type="AlphaFoldDB" id="A0A926HMA8"/>
<keyword evidence="2" id="KW-1185">Reference proteome</keyword>
<comment type="caution">
    <text evidence="1">The sequence shown here is derived from an EMBL/GenBank/DDBJ whole genome shotgun (WGS) entry which is preliminary data.</text>
</comment>
<dbReference type="Proteomes" id="UP000654279">
    <property type="component" value="Unassembled WGS sequence"/>
</dbReference>
<accession>A0A926HMA8</accession>